<dbReference type="PANTHER" id="PTHR42720:SF1">
    <property type="entry name" value="GLYCEROL 3-PHOSPHATE OXIDASE"/>
    <property type="match status" value="1"/>
</dbReference>
<proteinExistence type="predicted"/>
<dbReference type="Pfam" id="PF01266">
    <property type="entry name" value="DAO"/>
    <property type="match status" value="1"/>
</dbReference>
<dbReference type="AlphaFoldDB" id="A0A4R8MLM4"/>
<dbReference type="CDD" id="cd19946">
    <property type="entry name" value="GlpA-like_Fer2_BFD-like"/>
    <property type="match status" value="1"/>
</dbReference>
<dbReference type="SUPFAM" id="SSF51905">
    <property type="entry name" value="FAD/NAD(P)-binding domain"/>
    <property type="match status" value="1"/>
</dbReference>
<dbReference type="EMBL" id="SORI01000001">
    <property type="protein sequence ID" value="TDY64885.1"/>
    <property type="molecule type" value="Genomic_DNA"/>
</dbReference>
<feature type="domain" description="FAD dependent oxidoreductase" evidence="1">
    <location>
        <begin position="1"/>
        <end position="347"/>
    </location>
</feature>
<keyword evidence="4" id="KW-1185">Reference proteome</keyword>
<evidence type="ECO:0000259" key="1">
    <source>
        <dbReference type="Pfam" id="PF01266"/>
    </source>
</evidence>
<dbReference type="InterPro" id="IPR052745">
    <property type="entry name" value="G3P_Oxidase/Oxidoreductase"/>
</dbReference>
<dbReference type="Pfam" id="PF04324">
    <property type="entry name" value="Fer2_BFD"/>
    <property type="match status" value="1"/>
</dbReference>
<evidence type="ECO:0000259" key="2">
    <source>
        <dbReference type="Pfam" id="PF04324"/>
    </source>
</evidence>
<dbReference type="Gene3D" id="3.50.50.60">
    <property type="entry name" value="FAD/NAD(P)-binding domain"/>
    <property type="match status" value="1"/>
</dbReference>
<dbReference type="InterPro" id="IPR041854">
    <property type="entry name" value="BFD-like_2Fe2S-bd_dom_sf"/>
</dbReference>
<evidence type="ECO:0000313" key="4">
    <source>
        <dbReference type="Proteomes" id="UP000295066"/>
    </source>
</evidence>
<protein>
    <submittedName>
        <fullName evidence="3">Glycerol-3-phosphate dehydrogenase</fullName>
    </submittedName>
</protein>
<sequence length="481" mass="52095">MGCAIARELSRFRVRAAVVEKEMDVGLGTSCRNSGVLHAGFNYAPGSLRAVLDVKGNSMMDDLCRDLKVKIKRIGKLTVALDDEDEATLRRLKEQGEANGVPGLELIGRERMQQIQPGVEGTLALHSPSSSIISPYGLTIGLAENALANGVNFHLGQRVTALSPLAGGGWSVTTGSGETFTAKVLVNAAGLFSAEVCRMAGITDYVIYPCRGEYYVLDRRLDGTLKALIYPAPKKNAPGLGIHLTPTVDGNILIGPSAEYLNDPEDHGCTADVMQELRREGRELLPEIRMTDYIRNFSGIRPKQTPPEVGGNKDFVIEDRKDVRGFINLVGIESPGLTCAPAIAEMVRGMVEKHIPLIPDPSFNPVRPGSPLFFSELPADEKAALIADNPNYGEIICRCEKITKQEILDAISNPLGARTLVSIKYRARASMGRCQGGFCVPRITRILRDEFGWKPEDFLKRSAGSPLFVGNVRPGKGGAAR</sequence>
<accession>A0A4R8MLM4</accession>
<name>A0A4R8MLM4_9BACT</name>
<dbReference type="Gene3D" id="3.30.9.10">
    <property type="entry name" value="D-Amino Acid Oxidase, subunit A, domain 2"/>
    <property type="match status" value="1"/>
</dbReference>
<gene>
    <name evidence="3" type="ORF">C8D99_10131</name>
</gene>
<dbReference type="Proteomes" id="UP000295066">
    <property type="component" value="Unassembled WGS sequence"/>
</dbReference>
<dbReference type="InterPro" id="IPR006076">
    <property type="entry name" value="FAD-dep_OxRdtase"/>
</dbReference>
<dbReference type="Gene3D" id="1.10.10.1100">
    <property type="entry name" value="BFD-like [2Fe-2S]-binding domain"/>
    <property type="match status" value="1"/>
</dbReference>
<reference evidence="3 4" key="1">
    <citation type="submission" date="2019-03" db="EMBL/GenBank/DDBJ databases">
        <title>Genomic Encyclopedia of Type Strains, Phase IV (KMG-IV): sequencing the most valuable type-strain genomes for metagenomic binning, comparative biology and taxonomic classification.</title>
        <authorList>
            <person name="Goeker M."/>
        </authorList>
    </citation>
    <scope>NUCLEOTIDE SEQUENCE [LARGE SCALE GENOMIC DNA]</scope>
    <source>
        <strain evidence="3 4">DSM 25964</strain>
    </source>
</reference>
<dbReference type="InterPro" id="IPR036188">
    <property type="entry name" value="FAD/NAD-bd_sf"/>
</dbReference>
<dbReference type="SUPFAM" id="SSF54373">
    <property type="entry name" value="FAD-linked reductases, C-terminal domain"/>
    <property type="match status" value="1"/>
</dbReference>
<feature type="domain" description="BFD-like [2Fe-2S]-binding" evidence="2">
    <location>
        <begin position="395"/>
        <end position="448"/>
    </location>
</feature>
<comment type="caution">
    <text evidence="3">The sequence shown here is derived from an EMBL/GenBank/DDBJ whole genome shotgun (WGS) entry which is preliminary data.</text>
</comment>
<dbReference type="PANTHER" id="PTHR42720">
    <property type="entry name" value="GLYCEROL-3-PHOSPHATE DEHYDROGENASE"/>
    <property type="match status" value="1"/>
</dbReference>
<evidence type="ECO:0000313" key="3">
    <source>
        <dbReference type="EMBL" id="TDY64885.1"/>
    </source>
</evidence>
<organism evidence="3 4">
    <name type="scientific">Aminivibrio pyruvatiphilus</name>
    <dbReference type="NCBI Taxonomy" id="1005740"/>
    <lineage>
        <taxon>Bacteria</taxon>
        <taxon>Thermotogati</taxon>
        <taxon>Synergistota</taxon>
        <taxon>Synergistia</taxon>
        <taxon>Synergistales</taxon>
        <taxon>Aminobacteriaceae</taxon>
        <taxon>Aminivibrio</taxon>
    </lineage>
</organism>
<dbReference type="InterPro" id="IPR007419">
    <property type="entry name" value="BFD-like_2Fe2S-bd_dom"/>
</dbReference>